<sequence length="341" mass="35935">MADLNRAQALQREAALFRIVRPGLSAQVERPLAPRPVAAPSSPGPALATAMFQAPVSPTPSSNEELGERFLALADTDNDSDGVDESERLNDVLARLRAEAPLPEQALIWPTLGLSSLAAVDRAAAGRWLVCLGPVLHRVDPDLRFDLIVRGVGCLALTSHGDVTEAEWRESGRSRRDRDLFARGSTANLAGATLADRTRGVKGKEGLNLLKQLSLAPVSLSDLETTPGAVIDPLAFWRLVGVSIPAVTGDLGARIVHRDPARPGLSATVTFEPGRPLRVEAGEGSDADAVIETHATDLLSWALEGDRSGAGSALLDSGSGEAEAVALRQIGRGFSPIRARS</sequence>
<accession>A0A6J7ERB9</accession>
<reference evidence="1" key="1">
    <citation type="submission" date="2020-05" db="EMBL/GenBank/DDBJ databases">
        <authorList>
            <person name="Chiriac C."/>
            <person name="Salcher M."/>
            <person name="Ghai R."/>
            <person name="Kavagutti S V."/>
        </authorList>
    </citation>
    <scope>NUCLEOTIDE SEQUENCE</scope>
</reference>
<name>A0A6J7ERB9_9ZZZZ</name>
<dbReference type="EMBL" id="CAFBLU010000069">
    <property type="protein sequence ID" value="CAB4883625.1"/>
    <property type="molecule type" value="Genomic_DNA"/>
</dbReference>
<proteinExistence type="predicted"/>
<gene>
    <name evidence="1" type="ORF">UFOPK3444_01688</name>
</gene>
<organism evidence="1">
    <name type="scientific">freshwater metagenome</name>
    <dbReference type="NCBI Taxonomy" id="449393"/>
    <lineage>
        <taxon>unclassified sequences</taxon>
        <taxon>metagenomes</taxon>
        <taxon>ecological metagenomes</taxon>
    </lineage>
</organism>
<dbReference type="AlphaFoldDB" id="A0A6J7ERB9"/>
<evidence type="ECO:0000313" key="1">
    <source>
        <dbReference type="EMBL" id="CAB4883625.1"/>
    </source>
</evidence>
<protein>
    <submittedName>
        <fullName evidence="1">Unannotated protein</fullName>
    </submittedName>
</protein>